<dbReference type="Pfam" id="PF00892">
    <property type="entry name" value="EamA"/>
    <property type="match status" value="2"/>
</dbReference>
<dbReference type="InterPro" id="IPR050638">
    <property type="entry name" value="AA-Vitamin_Transporters"/>
</dbReference>
<evidence type="ECO:0000256" key="4">
    <source>
        <dbReference type="ARBA" id="ARBA00023136"/>
    </source>
</evidence>
<feature type="transmembrane region" description="Helical" evidence="5">
    <location>
        <begin position="194"/>
        <end position="213"/>
    </location>
</feature>
<dbReference type="PANTHER" id="PTHR32322:SF2">
    <property type="entry name" value="EAMA DOMAIN-CONTAINING PROTEIN"/>
    <property type="match status" value="1"/>
</dbReference>
<dbReference type="InterPro" id="IPR000620">
    <property type="entry name" value="EamA_dom"/>
</dbReference>
<dbReference type="GO" id="GO:0016020">
    <property type="term" value="C:membrane"/>
    <property type="evidence" value="ECO:0007669"/>
    <property type="project" value="UniProtKB-SubCell"/>
</dbReference>
<evidence type="ECO:0000256" key="3">
    <source>
        <dbReference type="ARBA" id="ARBA00022989"/>
    </source>
</evidence>
<reference evidence="7" key="1">
    <citation type="submission" date="2021-06" db="EMBL/GenBank/DDBJ databases">
        <authorList>
            <person name="Huq M.A."/>
        </authorList>
    </citation>
    <scope>NUCLEOTIDE SEQUENCE</scope>
    <source>
        <strain evidence="7">MAH-26</strain>
    </source>
</reference>
<protein>
    <submittedName>
        <fullName evidence="7">EamA family transporter</fullName>
    </submittedName>
</protein>
<dbReference type="Proteomes" id="UP000812270">
    <property type="component" value="Unassembled WGS sequence"/>
</dbReference>
<evidence type="ECO:0000313" key="8">
    <source>
        <dbReference type="Proteomes" id="UP000812270"/>
    </source>
</evidence>
<keyword evidence="8" id="KW-1185">Reference proteome</keyword>
<feature type="transmembrane region" description="Helical" evidence="5">
    <location>
        <begin position="233"/>
        <end position="251"/>
    </location>
</feature>
<feature type="domain" description="EamA" evidence="6">
    <location>
        <begin position="14"/>
        <end position="146"/>
    </location>
</feature>
<proteinExistence type="predicted"/>
<sequence length="323" mass="35338">MNIEQSKKVSPLMVILAFATVYIVWGSTYFFIQKAVAEFPPFIMGALRFLIAGSILLIWCIIKGEKVWNPTLIKHAAISGILLLLIGNGAVIWAEQTLPSSLVAVLVSSVPIWFVLLDRAHWTENFRSRETLTGLFIGFAGVILLFVQRIAESMSSANTGAQVLGLLILIVGSMSWAGGSLYSKAKSSAYPATVNTAWQMFAAGIAFLPFAFLSGETKSFSFATVSTSAWMSIGYLIVFGSLIAYSAYVWLLQVRSATQVSTYGYVNPVVAVLLGVFFNNEPMSWIQILGLAIILTSVLLINIAKARKERKVAVKRRMEMAVE</sequence>
<comment type="subcellular location">
    <subcellularLocation>
        <location evidence="1">Membrane</location>
        <topology evidence="1">Multi-pass membrane protein</topology>
    </subcellularLocation>
</comment>
<name>A0A9E2W734_9BACT</name>
<evidence type="ECO:0000259" key="6">
    <source>
        <dbReference type="Pfam" id="PF00892"/>
    </source>
</evidence>
<evidence type="ECO:0000256" key="2">
    <source>
        <dbReference type="ARBA" id="ARBA00022692"/>
    </source>
</evidence>
<keyword evidence="3 5" id="KW-1133">Transmembrane helix</keyword>
<evidence type="ECO:0000313" key="7">
    <source>
        <dbReference type="EMBL" id="MBV4355577.1"/>
    </source>
</evidence>
<feature type="transmembrane region" description="Helical" evidence="5">
    <location>
        <begin position="39"/>
        <end position="60"/>
    </location>
</feature>
<organism evidence="7 8">
    <name type="scientific">Pinibacter aurantiacus</name>
    <dbReference type="NCBI Taxonomy" id="2851599"/>
    <lineage>
        <taxon>Bacteria</taxon>
        <taxon>Pseudomonadati</taxon>
        <taxon>Bacteroidota</taxon>
        <taxon>Chitinophagia</taxon>
        <taxon>Chitinophagales</taxon>
        <taxon>Chitinophagaceae</taxon>
        <taxon>Pinibacter</taxon>
    </lineage>
</organism>
<evidence type="ECO:0000256" key="5">
    <source>
        <dbReference type="SAM" id="Phobius"/>
    </source>
</evidence>
<feature type="transmembrane region" description="Helical" evidence="5">
    <location>
        <begin position="100"/>
        <end position="120"/>
    </location>
</feature>
<dbReference type="EMBL" id="JAHSPG010000001">
    <property type="protein sequence ID" value="MBV4355577.1"/>
    <property type="molecule type" value="Genomic_DNA"/>
</dbReference>
<keyword evidence="4 5" id="KW-0472">Membrane</keyword>
<feature type="transmembrane region" description="Helical" evidence="5">
    <location>
        <begin position="12"/>
        <end position="33"/>
    </location>
</feature>
<comment type="caution">
    <text evidence="7">The sequence shown here is derived from an EMBL/GenBank/DDBJ whole genome shotgun (WGS) entry which is preliminary data.</text>
</comment>
<accession>A0A9E2W734</accession>
<gene>
    <name evidence="7" type="ORF">KTO63_00365</name>
</gene>
<evidence type="ECO:0000256" key="1">
    <source>
        <dbReference type="ARBA" id="ARBA00004141"/>
    </source>
</evidence>
<feature type="domain" description="EamA" evidence="6">
    <location>
        <begin position="164"/>
        <end position="302"/>
    </location>
</feature>
<feature type="transmembrane region" description="Helical" evidence="5">
    <location>
        <begin position="263"/>
        <end position="279"/>
    </location>
</feature>
<dbReference type="PANTHER" id="PTHR32322">
    <property type="entry name" value="INNER MEMBRANE TRANSPORTER"/>
    <property type="match status" value="1"/>
</dbReference>
<dbReference type="AlphaFoldDB" id="A0A9E2W734"/>
<dbReference type="RefSeq" id="WP_217789131.1">
    <property type="nucleotide sequence ID" value="NZ_JAHSPG010000001.1"/>
</dbReference>
<keyword evidence="2 5" id="KW-0812">Transmembrane</keyword>
<feature type="transmembrane region" description="Helical" evidence="5">
    <location>
        <begin position="285"/>
        <end position="304"/>
    </location>
</feature>
<feature type="transmembrane region" description="Helical" evidence="5">
    <location>
        <begin position="132"/>
        <end position="151"/>
    </location>
</feature>
<feature type="transmembrane region" description="Helical" evidence="5">
    <location>
        <begin position="72"/>
        <end position="94"/>
    </location>
</feature>
<feature type="transmembrane region" description="Helical" evidence="5">
    <location>
        <begin position="163"/>
        <end position="182"/>
    </location>
</feature>